<name>A0A1A8RGR9_9TELE</name>
<reference evidence="1" key="2">
    <citation type="submission" date="2016-06" db="EMBL/GenBank/DDBJ databases">
        <title>The genome of a short-lived fish provides insights into sex chromosome evolution and the genetic control of aging.</title>
        <authorList>
            <person name="Reichwald K."/>
            <person name="Felder M."/>
            <person name="Petzold A."/>
            <person name="Koch P."/>
            <person name="Groth M."/>
            <person name="Platzer M."/>
        </authorList>
    </citation>
    <scope>NUCLEOTIDE SEQUENCE</scope>
    <source>
        <tissue evidence="1">Brain</tissue>
    </source>
</reference>
<evidence type="ECO:0000313" key="1">
    <source>
        <dbReference type="EMBL" id="SBS05231.1"/>
    </source>
</evidence>
<dbReference type="EMBL" id="HAEI01008521">
    <property type="protein sequence ID" value="SBS05231.1"/>
    <property type="molecule type" value="Transcribed_RNA"/>
</dbReference>
<dbReference type="AlphaFoldDB" id="A0A1A8RGR9"/>
<accession>A0A1A8RGR9</accession>
<sequence>GGFGIKFLLASGKTSPAPFILVQDHYWAGPIKHLLHPCLVDLMKYF</sequence>
<organism evidence="1">
    <name type="scientific">Nothobranchius rachovii</name>
    <name type="common">bluefin notho</name>
    <dbReference type="NCBI Taxonomy" id="451742"/>
    <lineage>
        <taxon>Eukaryota</taxon>
        <taxon>Metazoa</taxon>
        <taxon>Chordata</taxon>
        <taxon>Craniata</taxon>
        <taxon>Vertebrata</taxon>
        <taxon>Euteleostomi</taxon>
        <taxon>Actinopterygii</taxon>
        <taxon>Neopterygii</taxon>
        <taxon>Teleostei</taxon>
        <taxon>Neoteleostei</taxon>
        <taxon>Acanthomorphata</taxon>
        <taxon>Ovalentaria</taxon>
        <taxon>Atherinomorphae</taxon>
        <taxon>Cyprinodontiformes</taxon>
        <taxon>Nothobranchiidae</taxon>
        <taxon>Nothobranchius</taxon>
    </lineage>
</organism>
<proteinExistence type="predicted"/>
<gene>
    <name evidence="1" type="primary">Nfu_g_1_009628</name>
</gene>
<protein>
    <submittedName>
        <fullName evidence="1">Uncharacterized protein</fullName>
    </submittedName>
</protein>
<feature type="non-terminal residue" evidence="1">
    <location>
        <position position="1"/>
    </location>
</feature>
<reference evidence="1" key="1">
    <citation type="submission" date="2016-05" db="EMBL/GenBank/DDBJ databases">
        <authorList>
            <person name="Lavstsen T."/>
            <person name="Jespersen J.S."/>
        </authorList>
    </citation>
    <scope>NUCLEOTIDE SEQUENCE</scope>
    <source>
        <tissue evidence="1">Brain</tissue>
    </source>
</reference>